<keyword evidence="2" id="KW-0418">Kinase</keyword>
<protein>
    <submittedName>
        <fullName evidence="2">Putative homoserine kinase type II (Protein kinase fold)</fullName>
    </submittedName>
</protein>
<dbReference type="PANTHER" id="PTHR21310">
    <property type="entry name" value="AMINOGLYCOSIDE PHOSPHOTRANSFERASE-RELATED-RELATED"/>
    <property type="match status" value="1"/>
</dbReference>
<keyword evidence="3" id="KW-1185">Reference proteome</keyword>
<dbReference type="Gene3D" id="3.90.1200.10">
    <property type="match status" value="1"/>
</dbReference>
<dbReference type="HOGENOM" id="CLU_747408_0_0_0"/>
<dbReference type="PANTHER" id="PTHR21310:SF15">
    <property type="entry name" value="AMINOGLYCOSIDE PHOSPHOTRANSFERASE DOMAIN-CONTAINING PROTEIN"/>
    <property type="match status" value="1"/>
</dbReference>
<dbReference type="OrthoDB" id="187119at2"/>
<sequence>MISSTQIQSYAQLPSSLAFREEQARLFLRKADIELSDQQLATLRECRRAACLQNLPAVKDLCRSFFKSDLHIAPLPEKGTFYGVYHITIEPNRCYYLRANFLLHTPAFAFLFDAWAENFLSQEVPTASILAIELNRNRPPSDYMLSLSTSGKTLKQLENPQTQALDATLLLALGQTVAKIHAVLGTNYGPLDISSWQHTLQVPQGTHTSWSEYLLLHLETHIKRCSEAGVLSTEEATLCSRFLQKEACGVFESAPSHLLHGDLGHHNIMTDGQQITAILDWEDVLCGDPVFDIASWGTFNREEMREPFLRGYASIRPLPQDFEWRYWLYYLRIALAKTVHRLRFHISDPPNRPPAHLRIHRALEHLKRLS</sequence>
<name>S0EZ52_CHTCT</name>
<dbReference type="InParanoid" id="S0EZ52"/>
<dbReference type="InterPro" id="IPR011009">
    <property type="entry name" value="Kinase-like_dom_sf"/>
</dbReference>
<keyword evidence="2" id="KW-0808">Transferase</keyword>
<dbReference type="AlphaFoldDB" id="S0EZ52"/>
<dbReference type="Pfam" id="PF01636">
    <property type="entry name" value="APH"/>
    <property type="match status" value="1"/>
</dbReference>
<evidence type="ECO:0000313" key="2">
    <source>
        <dbReference type="EMBL" id="CCW35479.1"/>
    </source>
</evidence>
<proteinExistence type="predicted"/>
<dbReference type="KEGG" id="ccz:CCALI_01665"/>
<dbReference type="InterPro" id="IPR002575">
    <property type="entry name" value="Aminoglycoside_PTrfase"/>
</dbReference>
<dbReference type="GO" id="GO:0016301">
    <property type="term" value="F:kinase activity"/>
    <property type="evidence" value="ECO:0007669"/>
    <property type="project" value="UniProtKB-KW"/>
</dbReference>
<feature type="domain" description="Aminoglycoside phosphotransferase" evidence="1">
    <location>
        <begin position="84"/>
        <end position="313"/>
    </location>
</feature>
<dbReference type="EMBL" id="HF951689">
    <property type="protein sequence ID" value="CCW35479.1"/>
    <property type="molecule type" value="Genomic_DNA"/>
</dbReference>
<dbReference type="STRING" id="454171.CP488_02428"/>
<dbReference type="InterPro" id="IPR051678">
    <property type="entry name" value="AGP_Transferase"/>
</dbReference>
<evidence type="ECO:0000313" key="3">
    <source>
        <dbReference type="Proteomes" id="UP000014227"/>
    </source>
</evidence>
<gene>
    <name evidence="2" type="ORF">CCALI_01665</name>
</gene>
<dbReference type="RefSeq" id="WP_016483011.1">
    <property type="nucleotide sequence ID" value="NC_021487.1"/>
</dbReference>
<reference evidence="3" key="1">
    <citation type="submission" date="2013-03" db="EMBL/GenBank/DDBJ databases">
        <title>Genome sequence of Chthonomonas calidirosea, the first sequenced genome from the Armatimonadetes phylum (formally candidate division OP10).</title>
        <authorList>
            <person name="Lee K.C.Y."/>
            <person name="Morgan X.C."/>
            <person name="Dunfield P.F."/>
            <person name="Tamas I."/>
            <person name="Houghton K.M."/>
            <person name="Vyssotski M."/>
            <person name="Ryan J.L.J."/>
            <person name="Lagutin K."/>
            <person name="McDonald I.R."/>
            <person name="Stott M.B."/>
        </authorList>
    </citation>
    <scope>NUCLEOTIDE SEQUENCE [LARGE SCALE GENOMIC DNA]</scope>
    <source>
        <strain evidence="3">DSM 23976 / ICMP 18418 / T49</strain>
    </source>
</reference>
<dbReference type="SUPFAM" id="SSF56112">
    <property type="entry name" value="Protein kinase-like (PK-like)"/>
    <property type="match status" value="1"/>
</dbReference>
<organism evidence="2 3">
    <name type="scientific">Chthonomonas calidirosea (strain DSM 23976 / ICMP 18418 / T49)</name>
    <dbReference type="NCBI Taxonomy" id="1303518"/>
    <lineage>
        <taxon>Bacteria</taxon>
        <taxon>Bacillati</taxon>
        <taxon>Armatimonadota</taxon>
        <taxon>Chthonomonadia</taxon>
        <taxon>Chthonomonadales</taxon>
        <taxon>Chthonomonadaceae</taxon>
        <taxon>Chthonomonas</taxon>
    </lineage>
</organism>
<dbReference type="PATRIC" id="fig|1303518.3.peg.1714"/>
<dbReference type="eggNOG" id="COG3173">
    <property type="taxonomic scope" value="Bacteria"/>
</dbReference>
<accession>S0EZ52</accession>
<dbReference type="Proteomes" id="UP000014227">
    <property type="component" value="Chromosome I"/>
</dbReference>
<evidence type="ECO:0000259" key="1">
    <source>
        <dbReference type="Pfam" id="PF01636"/>
    </source>
</evidence>